<keyword evidence="12" id="KW-1185">Reference proteome</keyword>
<evidence type="ECO:0000256" key="7">
    <source>
        <dbReference type="ARBA" id="ARBA00040167"/>
    </source>
</evidence>
<evidence type="ECO:0000256" key="4">
    <source>
        <dbReference type="ARBA" id="ARBA00023239"/>
    </source>
</evidence>
<dbReference type="EMBL" id="JACHHE010000005">
    <property type="protein sequence ID" value="MBB5180714.1"/>
    <property type="molecule type" value="Genomic_DNA"/>
</dbReference>
<name>A0A7W8FSM2_9BACL</name>
<dbReference type="Gene3D" id="3.40.50.10090">
    <property type="match status" value="2"/>
</dbReference>
<comment type="pathway">
    <text evidence="1 9">Porphyrin-containing compound metabolism; protoporphyrin-IX biosynthesis; coproporphyrinogen-III from 5-aminolevulinate: step 3/4.</text>
</comment>
<comment type="caution">
    <text evidence="11">The sequence shown here is derived from an EMBL/GenBank/DDBJ whole genome shotgun (WGS) entry which is preliminary data.</text>
</comment>
<dbReference type="UniPathway" id="UPA00251">
    <property type="reaction ID" value="UER00320"/>
</dbReference>
<keyword evidence="5 9" id="KW-0627">Porphyrin biosynthesis</keyword>
<dbReference type="SUPFAM" id="SSF69618">
    <property type="entry name" value="HemD-like"/>
    <property type="match status" value="1"/>
</dbReference>
<evidence type="ECO:0000259" key="10">
    <source>
        <dbReference type="Pfam" id="PF02602"/>
    </source>
</evidence>
<dbReference type="CDD" id="cd06578">
    <property type="entry name" value="HemD"/>
    <property type="match status" value="1"/>
</dbReference>
<reference evidence="11 12" key="1">
    <citation type="submission" date="2020-08" db="EMBL/GenBank/DDBJ databases">
        <title>Genomic Encyclopedia of Type Strains, Phase IV (KMG-IV): sequencing the most valuable type-strain genomes for metagenomic binning, comparative biology and taxonomic classification.</title>
        <authorList>
            <person name="Goeker M."/>
        </authorList>
    </citation>
    <scope>NUCLEOTIDE SEQUENCE [LARGE SCALE GENOMIC DNA]</scope>
    <source>
        <strain evidence="11 12">DSM 15895</strain>
    </source>
</reference>
<gene>
    <name evidence="11" type="ORF">HNQ44_002143</name>
</gene>
<dbReference type="AlphaFoldDB" id="A0A7W8FSM2"/>
<evidence type="ECO:0000256" key="6">
    <source>
        <dbReference type="ARBA" id="ARBA00037589"/>
    </source>
</evidence>
<comment type="similarity">
    <text evidence="2 9">Belongs to the uroporphyrinogen-III synthase family.</text>
</comment>
<dbReference type="Proteomes" id="UP000525923">
    <property type="component" value="Unassembled WGS sequence"/>
</dbReference>
<evidence type="ECO:0000256" key="1">
    <source>
        <dbReference type="ARBA" id="ARBA00004772"/>
    </source>
</evidence>
<feature type="domain" description="Tetrapyrrole biosynthesis uroporphyrinogen III synthase" evidence="10">
    <location>
        <begin position="28"/>
        <end position="222"/>
    </location>
</feature>
<proteinExistence type="inferred from homology"/>
<evidence type="ECO:0000313" key="11">
    <source>
        <dbReference type="EMBL" id="MBB5180714.1"/>
    </source>
</evidence>
<dbReference type="GO" id="GO:0006780">
    <property type="term" value="P:uroporphyrinogen III biosynthetic process"/>
    <property type="evidence" value="ECO:0007669"/>
    <property type="project" value="UniProtKB-UniRule"/>
</dbReference>
<dbReference type="InterPro" id="IPR036108">
    <property type="entry name" value="4pyrrol_syn_uPrphyn_synt_sf"/>
</dbReference>
<organism evidence="11 12">
    <name type="scientific">Planococcus koreensis</name>
    <dbReference type="NCBI Taxonomy" id="112331"/>
    <lineage>
        <taxon>Bacteria</taxon>
        <taxon>Bacillati</taxon>
        <taxon>Bacillota</taxon>
        <taxon>Bacilli</taxon>
        <taxon>Bacillales</taxon>
        <taxon>Caryophanaceae</taxon>
        <taxon>Planococcus</taxon>
    </lineage>
</organism>
<protein>
    <recommendedName>
        <fullName evidence="7 9">Uroporphyrinogen-III synthase</fullName>
        <ecNumber evidence="3 9">4.2.1.75</ecNumber>
    </recommendedName>
</protein>
<keyword evidence="4 9" id="KW-0456">Lyase</keyword>
<dbReference type="OrthoDB" id="9815856at2"/>
<dbReference type="InterPro" id="IPR003754">
    <property type="entry name" value="4pyrrol_synth_uPrphyn_synth"/>
</dbReference>
<sequence length="233" mass="25074">MSEKLPLTGETIIFTGSKEPEGAMALTASLGGEAIYLPLIETSVRQSQLPDFDCYGWLIFTSANSADAFGQLHIRTNAKIAAVGEKTADKLAQYGYETHFMPSVYSADVFVQEFPAVAGDAKCLFIKGSLAKNTIASMPLQVDEWIIYETALKIENARELCRMSGVIVVFASPSAVRAYAEAGGDFTAIRTAAIGHVTEGALISHGGRADYIPKKYTYTDLVNEIAKGSCTHD</sequence>
<evidence type="ECO:0000256" key="8">
    <source>
        <dbReference type="ARBA" id="ARBA00048617"/>
    </source>
</evidence>
<dbReference type="GO" id="GO:0004852">
    <property type="term" value="F:uroporphyrinogen-III synthase activity"/>
    <property type="evidence" value="ECO:0007669"/>
    <property type="project" value="UniProtKB-UniRule"/>
</dbReference>
<dbReference type="GO" id="GO:0006782">
    <property type="term" value="P:protoporphyrinogen IX biosynthetic process"/>
    <property type="evidence" value="ECO:0007669"/>
    <property type="project" value="UniProtKB-UniRule"/>
</dbReference>
<evidence type="ECO:0000256" key="2">
    <source>
        <dbReference type="ARBA" id="ARBA00008133"/>
    </source>
</evidence>
<evidence type="ECO:0000256" key="9">
    <source>
        <dbReference type="RuleBase" id="RU366031"/>
    </source>
</evidence>
<comment type="function">
    <text evidence="6 9">Catalyzes cyclization of the linear tetrapyrrole, hydroxymethylbilane, to the macrocyclic uroporphyrinogen III.</text>
</comment>
<comment type="catalytic activity">
    <reaction evidence="8 9">
        <text>hydroxymethylbilane = uroporphyrinogen III + H2O</text>
        <dbReference type="Rhea" id="RHEA:18965"/>
        <dbReference type="ChEBI" id="CHEBI:15377"/>
        <dbReference type="ChEBI" id="CHEBI:57308"/>
        <dbReference type="ChEBI" id="CHEBI:57845"/>
        <dbReference type="EC" id="4.2.1.75"/>
    </reaction>
</comment>
<dbReference type="PANTHER" id="PTHR38042:SF1">
    <property type="entry name" value="UROPORPHYRINOGEN-III SYNTHASE, CHLOROPLASTIC"/>
    <property type="match status" value="1"/>
</dbReference>
<dbReference type="RefSeq" id="WP_135500577.1">
    <property type="nucleotide sequence ID" value="NZ_JACHHE010000005.1"/>
</dbReference>
<dbReference type="EC" id="4.2.1.75" evidence="3 9"/>
<accession>A0A7W8FSM2</accession>
<evidence type="ECO:0000256" key="5">
    <source>
        <dbReference type="ARBA" id="ARBA00023244"/>
    </source>
</evidence>
<dbReference type="InterPro" id="IPR039793">
    <property type="entry name" value="UROS/Hem4"/>
</dbReference>
<dbReference type="PANTHER" id="PTHR38042">
    <property type="entry name" value="UROPORPHYRINOGEN-III SYNTHASE, CHLOROPLASTIC"/>
    <property type="match status" value="1"/>
</dbReference>
<evidence type="ECO:0000313" key="12">
    <source>
        <dbReference type="Proteomes" id="UP000525923"/>
    </source>
</evidence>
<dbReference type="Pfam" id="PF02602">
    <property type="entry name" value="HEM4"/>
    <property type="match status" value="1"/>
</dbReference>
<evidence type="ECO:0000256" key="3">
    <source>
        <dbReference type="ARBA" id="ARBA00013109"/>
    </source>
</evidence>